<comment type="caution">
    <text evidence="2">The sequence shown here is derived from an EMBL/GenBank/DDBJ whole genome shotgun (WGS) entry which is preliminary data.</text>
</comment>
<feature type="region of interest" description="Disordered" evidence="1">
    <location>
        <begin position="1"/>
        <end position="34"/>
    </location>
</feature>
<keyword evidence="3" id="KW-1185">Reference proteome</keyword>
<gene>
    <name evidence="2" type="ORF">DFH08DRAFT_145133</name>
</gene>
<feature type="region of interest" description="Disordered" evidence="1">
    <location>
        <begin position="206"/>
        <end position="252"/>
    </location>
</feature>
<feature type="compositionally biased region" description="Polar residues" evidence="1">
    <location>
        <begin position="206"/>
        <end position="219"/>
    </location>
</feature>
<evidence type="ECO:0000313" key="2">
    <source>
        <dbReference type="EMBL" id="KAJ7349468.1"/>
    </source>
</evidence>
<evidence type="ECO:0000256" key="1">
    <source>
        <dbReference type="SAM" id="MobiDB-lite"/>
    </source>
</evidence>
<sequence>MEPVLPDQLASMPASLPPDDSNNDAISPTNVGEWSITPCRSPSNVYFDNLIQGAQIQQLMSSINVSGLPEFPGGTEYDNLDCSLTPYQHPLDFGSFSPSLPPISSPLQSASLLDKADIARRGTEDIEQNIEAVDFSINNLFQHLQIPIHGSAASSSSASVMDPSNPTQIDSDLFNSLLDGIGDDGGVFGDSGGASTAFLDEVPSASHGTFSSGMMQKEQSIALPRKRKSDAAPADVGQETPTGTRAKRRREA</sequence>
<feature type="compositionally biased region" description="Polar residues" evidence="1">
    <location>
        <begin position="23"/>
        <end position="34"/>
    </location>
</feature>
<proteinExistence type="predicted"/>
<reference evidence="2" key="1">
    <citation type="submission" date="2023-03" db="EMBL/GenBank/DDBJ databases">
        <title>Massive genome expansion in bonnet fungi (Mycena s.s.) driven by repeated elements and novel gene families across ecological guilds.</title>
        <authorList>
            <consortium name="Lawrence Berkeley National Laboratory"/>
            <person name="Harder C.B."/>
            <person name="Miyauchi S."/>
            <person name="Viragh M."/>
            <person name="Kuo A."/>
            <person name="Thoen E."/>
            <person name="Andreopoulos B."/>
            <person name="Lu D."/>
            <person name="Skrede I."/>
            <person name="Drula E."/>
            <person name="Henrissat B."/>
            <person name="Morin E."/>
            <person name="Kohler A."/>
            <person name="Barry K."/>
            <person name="LaButti K."/>
            <person name="Morin E."/>
            <person name="Salamov A."/>
            <person name="Lipzen A."/>
            <person name="Mereny Z."/>
            <person name="Hegedus B."/>
            <person name="Baldrian P."/>
            <person name="Stursova M."/>
            <person name="Weitz H."/>
            <person name="Taylor A."/>
            <person name="Grigoriev I.V."/>
            <person name="Nagy L.G."/>
            <person name="Martin F."/>
            <person name="Kauserud H."/>
        </authorList>
    </citation>
    <scope>NUCLEOTIDE SEQUENCE</scope>
    <source>
        <strain evidence="2">CBHHK002</strain>
    </source>
</reference>
<dbReference type="AlphaFoldDB" id="A0AAD7A4R2"/>
<protein>
    <submittedName>
        <fullName evidence="2">Uncharacterized protein</fullName>
    </submittedName>
</protein>
<evidence type="ECO:0000313" key="3">
    <source>
        <dbReference type="Proteomes" id="UP001218218"/>
    </source>
</evidence>
<accession>A0AAD7A4R2</accession>
<dbReference type="Proteomes" id="UP001218218">
    <property type="component" value="Unassembled WGS sequence"/>
</dbReference>
<organism evidence="2 3">
    <name type="scientific">Mycena albidolilacea</name>
    <dbReference type="NCBI Taxonomy" id="1033008"/>
    <lineage>
        <taxon>Eukaryota</taxon>
        <taxon>Fungi</taxon>
        <taxon>Dikarya</taxon>
        <taxon>Basidiomycota</taxon>
        <taxon>Agaricomycotina</taxon>
        <taxon>Agaricomycetes</taxon>
        <taxon>Agaricomycetidae</taxon>
        <taxon>Agaricales</taxon>
        <taxon>Marasmiineae</taxon>
        <taxon>Mycenaceae</taxon>
        <taxon>Mycena</taxon>
    </lineage>
</organism>
<name>A0AAD7A4R2_9AGAR</name>
<dbReference type="EMBL" id="JARIHO010000016">
    <property type="protein sequence ID" value="KAJ7349468.1"/>
    <property type="molecule type" value="Genomic_DNA"/>
</dbReference>